<feature type="transmembrane region" description="Helical" evidence="2">
    <location>
        <begin position="24"/>
        <end position="44"/>
    </location>
</feature>
<proteinExistence type="predicted"/>
<feature type="transmembrane region" description="Helical" evidence="2">
    <location>
        <begin position="118"/>
        <end position="135"/>
    </location>
</feature>
<name>A0ABP4XJ94_9ACTN</name>
<evidence type="ECO:0000256" key="1">
    <source>
        <dbReference type="SAM" id="MobiDB-lite"/>
    </source>
</evidence>
<evidence type="ECO:0000256" key="2">
    <source>
        <dbReference type="SAM" id="Phobius"/>
    </source>
</evidence>
<feature type="region of interest" description="Disordered" evidence="1">
    <location>
        <begin position="280"/>
        <end position="361"/>
    </location>
</feature>
<evidence type="ECO:0000313" key="3">
    <source>
        <dbReference type="EMBL" id="GAA1777768.1"/>
    </source>
</evidence>
<dbReference type="Proteomes" id="UP001500655">
    <property type="component" value="Unassembled WGS sequence"/>
</dbReference>
<feature type="compositionally biased region" description="Basic and acidic residues" evidence="1">
    <location>
        <begin position="352"/>
        <end position="361"/>
    </location>
</feature>
<reference evidence="4" key="1">
    <citation type="journal article" date="2019" name="Int. J. Syst. Evol. Microbiol.">
        <title>The Global Catalogue of Microorganisms (GCM) 10K type strain sequencing project: providing services to taxonomists for standard genome sequencing and annotation.</title>
        <authorList>
            <consortium name="The Broad Institute Genomics Platform"/>
            <consortium name="The Broad Institute Genome Sequencing Center for Infectious Disease"/>
            <person name="Wu L."/>
            <person name="Ma J."/>
        </authorList>
    </citation>
    <scope>NUCLEOTIDE SEQUENCE [LARGE SCALE GENOMIC DNA]</scope>
    <source>
        <strain evidence="4">JCM 13249</strain>
    </source>
</reference>
<keyword evidence="2" id="KW-0812">Transmembrane</keyword>
<evidence type="ECO:0008006" key="5">
    <source>
        <dbReference type="Google" id="ProtNLM"/>
    </source>
</evidence>
<comment type="caution">
    <text evidence="3">The sequence shown here is derived from an EMBL/GenBank/DDBJ whole genome shotgun (WGS) entry which is preliminary data.</text>
</comment>
<feature type="transmembrane region" description="Helical" evidence="2">
    <location>
        <begin position="64"/>
        <end position="85"/>
    </location>
</feature>
<keyword evidence="4" id="KW-1185">Reference proteome</keyword>
<dbReference type="RefSeq" id="WP_344088692.1">
    <property type="nucleotide sequence ID" value="NZ_BAAALS010000057.1"/>
</dbReference>
<feature type="transmembrane region" description="Helical" evidence="2">
    <location>
        <begin position="147"/>
        <end position="166"/>
    </location>
</feature>
<protein>
    <recommendedName>
        <fullName evidence="5">Vitamin K-dependent gamma-carboxylase</fullName>
    </recommendedName>
</protein>
<sequence length="361" mass="38669">MAAGLTRWLTEAVPKGRVAAFRTLVYLFVVGDLTIFTPWVRGHADVPGSLYQPLFVGRLLHLPTPTYALVWSVFTALVVTAAVAATGRAPRLLGWTVFALYFEWMIIAMSYGKVDHDRFAFLVALAVLPTVGAARHGDRALSERAGWALRVTQIAVVATYFLAAWAKLRFGGIDWMFGSVLMRAIIRRGTWLTDFLTSAPGILIAAQVGIMAFELFSPLIFLTRGRWRTYFVAYFYGFHLVTFATITISFAPHLVAMTSFLPLERVRPIVWARRALGRRPADADAGDAGGVEPGTGRAGGGRRTVGGGGPQPDPLGVGQGAGGGAAGHPVAVAGDEPVDRVGGGQHGPDAQHPAEPRPDPA</sequence>
<keyword evidence="2" id="KW-1133">Transmembrane helix</keyword>
<accession>A0ABP4XJ94</accession>
<feature type="transmembrane region" description="Helical" evidence="2">
    <location>
        <begin position="92"/>
        <end position="112"/>
    </location>
</feature>
<organism evidence="3 4">
    <name type="scientific">Luedemannella helvata</name>
    <dbReference type="NCBI Taxonomy" id="349315"/>
    <lineage>
        <taxon>Bacteria</taxon>
        <taxon>Bacillati</taxon>
        <taxon>Actinomycetota</taxon>
        <taxon>Actinomycetes</taxon>
        <taxon>Micromonosporales</taxon>
        <taxon>Micromonosporaceae</taxon>
        <taxon>Luedemannella</taxon>
    </lineage>
</organism>
<dbReference type="EMBL" id="BAAALS010000057">
    <property type="protein sequence ID" value="GAA1777768.1"/>
    <property type="molecule type" value="Genomic_DNA"/>
</dbReference>
<gene>
    <name evidence="3" type="ORF">GCM10009681_56140</name>
</gene>
<feature type="transmembrane region" description="Helical" evidence="2">
    <location>
        <begin position="234"/>
        <end position="255"/>
    </location>
</feature>
<feature type="transmembrane region" description="Helical" evidence="2">
    <location>
        <begin position="201"/>
        <end position="222"/>
    </location>
</feature>
<evidence type="ECO:0000313" key="4">
    <source>
        <dbReference type="Proteomes" id="UP001500655"/>
    </source>
</evidence>
<feature type="compositionally biased region" description="Gly residues" evidence="1">
    <location>
        <begin position="287"/>
        <end position="310"/>
    </location>
</feature>
<keyword evidence="2" id="KW-0472">Membrane</keyword>
<feature type="compositionally biased region" description="Gly residues" evidence="1">
    <location>
        <begin position="317"/>
        <end position="326"/>
    </location>
</feature>